<comment type="caution">
    <text evidence="12">The sequence shown here is derived from an EMBL/GenBank/DDBJ whole genome shotgun (WGS) entry which is preliminary data.</text>
</comment>
<dbReference type="Proteomes" id="UP000621436">
    <property type="component" value="Unassembled WGS sequence"/>
</dbReference>
<sequence length="523" mass="57332">MIELYDTTLRDGTQREGVSFSTEDKLNITKKLAAAGIDYVEGGWPGSNPKDIEYFRKVRELELENTKIAAFGSTRRPGIKADDDMNLRAIVDSGADVATIFGKSWPLHVKEALKTSLDENIKMVASSIEYLKARGMEVFFDAEHFFDGYKSDSDYSIQVLQAAAEAGADCLVLCDTNGGSTPDEIGSIVRVVKDKVSADIGIHTHNDAELAVANSLVAVREGAVQVQGTINGYGERCGNANLSSLIPNLQLKYGYQVVTAEQLKRLTATSRYVSETANLLPPAHMAYVGESAFAHKGGIHVSAVLKNASTYEHEDPETFGNQRRVLVSELSGKSNLRYKAEELGIELNDQNENLQEVLKKIKELEHQGYYFEGAEASLKLLLERARGEYEKLFSLESVRILTDKKETNDPNSEATIKVLVNGERVHTAAEGDGPVNALDKALRKALVKFYPEIKEIALVDYKVRVLNGQDGTAAKVRVLIETGNGDETWGTVGVSTNIIEASWQALVDSIQYGIKFKASKEAV</sequence>
<evidence type="ECO:0000256" key="9">
    <source>
        <dbReference type="RuleBase" id="RU003523"/>
    </source>
</evidence>
<gene>
    <name evidence="12" type="ORF">I0Q91_07925</name>
</gene>
<comment type="pathway">
    <text evidence="1">Amino-acid biosynthesis; L-isoleucine biosynthesis; 2-oxobutanoate from pyruvate: step 1/3.</text>
</comment>
<evidence type="ECO:0000313" key="12">
    <source>
        <dbReference type="EMBL" id="MBF8437000.1"/>
    </source>
</evidence>
<dbReference type="InterPro" id="IPR054691">
    <property type="entry name" value="LeuA/HCS_post-cat"/>
</dbReference>
<evidence type="ECO:0000256" key="7">
    <source>
        <dbReference type="ARBA" id="ARBA00048263"/>
    </source>
</evidence>
<comment type="catalytic activity">
    <reaction evidence="7">
        <text>pyruvate + acetyl-CoA + H2O = (3R)-citramalate + CoA + H(+)</text>
        <dbReference type="Rhea" id="RHEA:19045"/>
        <dbReference type="ChEBI" id="CHEBI:15361"/>
        <dbReference type="ChEBI" id="CHEBI:15377"/>
        <dbReference type="ChEBI" id="CHEBI:15378"/>
        <dbReference type="ChEBI" id="CHEBI:30934"/>
        <dbReference type="ChEBI" id="CHEBI:57287"/>
        <dbReference type="ChEBI" id="CHEBI:57288"/>
        <dbReference type="EC" id="2.3.3.21"/>
    </reaction>
</comment>
<dbReference type="SUPFAM" id="SSF51569">
    <property type="entry name" value="Aldolase"/>
    <property type="match status" value="1"/>
</dbReference>
<evidence type="ECO:0000256" key="4">
    <source>
        <dbReference type="ARBA" id="ARBA00022624"/>
    </source>
</evidence>
<evidence type="ECO:0000256" key="1">
    <source>
        <dbReference type="ARBA" id="ARBA00004743"/>
    </source>
</evidence>
<dbReference type="PROSITE" id="PS50991">
    <property type="entry name" value="PYR_CT"/>
    <property type="match status" value="1"/>
</dbReference>
<accession>A0A931AV12</accession>
<dbReference type="Pfam" id="PF22617">
    <property type="entry name" value="HCS_D2"/>
    <property type="match status" value="1"/>
</dbReference>
<dbReference type="PANTHER" id="PTHR43538:SF1">
    <property type="entry name" value="(R)-CITRAMALATE SYNTHASE"/>
    <property type="match status" value="1"/>
</dbReference>
<evidence type="ECO:0000313" key="13">
    <source>
        <dbReference type="Proteomes" id="UP000621436"/>
    </source>
</evidence>
<keyword evidence="4" id="KW-0412">Isoleucine biosynthesis</keyword>
<dbReference type="AlphaFoldDB" id="A0A931AV12"/>
<dbReference type="InterPro" id="IPR005675">
    <property type="entry name" value="Citramal_synthase"/>
</dbReference>
<feature type="coiled-coil region" evidence="10">
    <location>
        <begin position="340"/>
        <end position="367"/>
    </location>
</feature>
<dbReference type="GO" id="GO:0009098">
    <property type="term" value="P:L-leucine biosynthetic process"/>
    <property type="evidence" value="ECO:0007669"/>
    <property type="project" value="InterPro"/>
</dbReference>
<keyword evidence="3" id="KW-0028">Amino-acid biosynthesis</keyword>
<protein>
    <recommendedName>
        <fullName evidence="8">Citramalate synthase</fullName>
        <ecNumber evidence="8">2.3.3.21</ecNumber>
    </recommendedName>
</protein>
<evidence type="ECO:0000256" key="10">
    <source>
        <dbReference type="SAM" id="Coils"/>
    </source>
</evidence>
<dbReference type="Gene3D" id="3.30.160.270">
    <property type="match status" value="1"/>
</dbReference>
<dbReference type="InterPro" id="IPR002034">
    <property type="entry name" value="AIPM/Hcit_synth_CS"/>
</dbReference>
<dbReference type="PANTHER" id="PTHR43538">
    <property type="entry name" value="ALPHA-IPM SYNTHASE/HOMOCITRATE SYNTHASE"/>
    <property type="match status" value="1"/>
</dbReference>
<dbReference type="GO" id="GO:0009097">
    <property type="term" value="P:isoleucine biosynthetic process"/>
    <property type="evidence" value="ECO:0007669"/>
    <property type="project" value="UniProtKB-UniRule"/>
</dbReference>
<feature type="domain" description="Pyruvate carboxyltransferase" evidence="11">
    <location>
        <begin position="2"/>
        <end position="267"/>
    </location>
</feature>
<organism evidence="12 13">
    <name type="scientific">Halonatronomonas betaini</name>
    <dbReference type="NCBI Taxonomy" id="2778430"/>
    <lineage>
        <taxon>Bacteria</taxon>
        <taxon>Bacillati</taxon>
        <taxon>Bacillota</taxon>
        <taxon>Clostridia</taxon>
        <taxon>Halanaerobiales</taxon>
        <taxon>Halarsenatibacteraceae</taxon>
        <taxon>Halonatronomonas</taxon>
    </lineage>
</organism>
<dbReference type="RefSeq" id="WP_270453929.1">
    <property type="nucleotide sequence ID" value="NZ_JADPIE010000004.1"/>
</dbReference>
<dbReference type="EC" id="2.3.3.21" evidence="8"/>
<dbReference type="InterPro" id="IPR013709">
    <property type="entry name" value="2-isopropylmalate_synth_dimer"/>
</dbReference>
<proteinExistence type="inferred from homology"/>
<dbReference type="NCBIfam" id="TIGR00977">
    <property type="entry name" value="citramal_synth"/>
    <property type="match status" value="1"/>
</dbReference>
<keyword evidence="10" id="KW-0175">Coiled coil</keyword>
<evidence type="ECO:0000259" key="11">
    <source>
        <dbReference type="PROSITE" id="PS50991"/>
    </source>
</evidence>
<dbReference type="PROSITE" id="PS00815">
    <property type="entry name" value="AIPM_HOMOCIT_SYNTH_1"/>
    <property type="match status" value="1"/>
</dbReference>
<dbReference type="SMART" id="SM00917">
    <property type="entry name" value="LeuA_dimer"/>
    <property type="match status" value="1"/>
</dbReference>
<dbReference type="Pfam" id="PF00682">
    <property type="entry name" value="HMGL-like"/>
    <property type="match status" value="1"/>
</dbReference>
<reference evidence="12" key="1">
    <citation type="submission" date="2020-11" db="EMBL/GenBank/DDBJ databases">
        <title>Halonatronomonas betainensis gen. nov., sp. nov. a novel haloalkaliphilic representative of the family Halanaerobiacae capable of betaine degradation.</title>
        <authorList>
            <person name="Boltyanskaya Y."/>
            <person name="Kevbrin V."/>
            <person name="Detkova E."/>
            <person name="Grouzdev D.S."/>
            <person name="Koziaeva V."/>
            <person name="Zhilina T."/>
        </authorList>
    </citation>
    <scope>NUCLEOTIDE SEQUENCE</scope>
    <source>
        <strain evidence="12">Z-7014</strain>
    </source>
</reference>
<dbReference type="InterPro" id="IPR000891">
    <property type="entry name" value="PYR_CT"/>
</dbReference>
<keyword evidence="13" id="KW-1185">Reference proteome</keyword>
<name>A0A931AV12_9FIRM</name>
<dbReference type="InterPro" id="IPR036230">
    <property type="entry name" value="LeuA_allosteric_dom_sf"/>
</dbReference>
<comment type="similarity">
    <text evidence="2 9">Belongs to the alpha-IPM synthase/homocitrate synthase family.</text>
</comment>
<evidence type="ECO:0000256" key="8">
    <source>
        <dbReference type="NCBIfam" id="TIGR00977"/>
    </source>
</evidence>
<dbReference type="SUPFAM" id="SSF110921">
    <property type="entry name" value="2-isopropylmalate synthase LeuA, allosteric (dimerisation) domain"/>
    <property type="match status" value="1"/>
</dbReference>
<evidence type="ECO:0000256" key="6">
    <source>
        <dbReference type="ARBA" id="ARBA00023304"/>
    </source>
</evidence>
<dbReference type="InterPro" id="IPR013785">
    <property type="entry name" value="Aldolase_TIM"/>
</dbReference>
<dbReference type="CDD" id="cd07941">
    <property type="entry name" value="DRE_TIM_LeuA3"/>
    <property type="match status" value="1"/>
</dbReference>
<evidence type="ECO:0000256" key="5">
    <source>
        <dbReference type="ARBA" id="ARBA00022679"/>
    </source>
</evidence>
<keyword evidence="6" id="KW-0100">Branched-chain amino acid biosynthesis</keyword>
<evidence type="ECO:0000256" key="3">
    <source>
        <dbReference type="ARBA" id="ARBA00022605"/>
    </source>
</evidence>
<dbReference type="GO" id="GO:0003852">
    <property type="term" value="F:2-isopropylmalate synthase activity"/>
    <property type="evidence" value="ECO:0007669"/>
    <property type="project" value="InterPro"/>
</dbReference>
<keyword evidence="5 9" id="KW-0808">Transferase</keyword>
<dbReference type="Gene3D" id="3.20.20.70">
    <property type="entry name" value="Aldolase class I"/>
    <property type="match status" value="1"/>
</dbReference>
<dbReference type="EMBL" id="JADPIE010000004">
    <property type="protein sequence ID" value="MBF8437000.1"/>
    <property type="molecule type" value="Genomic_DNA"/>
</dbReference>
<dbReference type="Pfam" id="PF08502">
    <property type="entry name" value="LeuA_dimer"/>
    <property type="match status" value="1"/>
</dbReference>
<dbReference type="Gene3D" id="1.10.238.260">
    <property type="match status" value="1"/>
</dbReference>
<dbReference type="GO" id="GO:0043714">
    <property type="term" value="F:(R)-citramalate synthase activity"/>
    <property type="evidence" value="ECO:0007669"/>
    <property type="project" value="UniProtKB-UniRule"/>
</dbReference>
<evidence type="ECO:0000256" key="2">
    <source>
        <dbReference type="ARBA" id="ARBA00006154"/>
    </source>
</evidence>